<dbReference type="PATRIC" id="fig|1029756.8.peg.1432"/>
<dbReference type="AlphaFoldDB" id="V5SCB1"/>
<dbReference type="Proteomes" id="UP000018542">
    <property type="component" value="Chromosome"/>
</dbReference>
<keyword evidence="2" id="KW-1185">Reference proteome</keyword>
<protein>
    <submittedName>
        <fullName evidence="1">Uncharacterized protein</fullName>
    </submittedName>
</protein>
<sequence length="150" mass="16635">MIRDDYRHCEIARVRTLRGDCYDGAQTEKSLDFFAECHLVILSLGAVLGTGEQPSPRSVRGEMQSPPSLEKLEQALAFVAQIVLRHGEVYAPILDRLEREVEAARRNGATARAKRILEEFRAKNALAEPIQLTGEAPRQINHNSSKGGAI</sequence>
<dbReference type="OrthoDB" id="8255030at2"/>
<gene>
    <name evidence="1" type="ORF">W911_06850</name>
</gene>
<evidence type="ECO:0000313" key="2">
    <source>
        <dbReference type="Proteomes" id="UP000018542"/>
    </source>
</evidence>
<dbReference type="EMBL" id="CP006912">
    <property type="protein sequence ID" value="AHB48163.1"/>
    <property type="molecule type" value="Genomic_DNA"/>
</dbReference>
<accession>V5SCB1</accession>
<name>V5SCB1_9HYPH</name>
<organism evidence="1 2">
    <name type="scientific">Hyphomicrobium nitrativorans NL23</name>
    <dbReference type="NCBI Taxonomy" id="1029756"/>
    <lineage>
        <taxon>Bacteria</taxon>
        <taxon>Pseudomonadati</taxon>
        <taxon>Pseudomonadota</taxon>
        <taxon>Alphaproteobacteria</taxon>
        <taxon>Hyphomicrobiales</taxon>
        <taxon>Hyphomicrobiaceae</taxon>
        <taxon>Hyphomicrobium</taxon>
    </lineage>
</organism>
<reference evidence="1 2" key="1">
    <citation type="journal article" date="2014" name="Genome Announc.">
        <title>Complete Genome Sequence of Hyphomicrobium nitrativorans Strain NL23, a Denitrifying Bacterium Isolated from Biofilm of a Methanol-Fed Denitrification System Treating Seawater at the Montreal Biodome.</title>
        <authorList>
            <person name="Martineau C."/>
            <person name="Villeneuve C."/>
            <person name="Mauffrey F."/>
            <person name="Villemur R."/>
        </authorList>
    </citation>
    <scope>NUCLEOTIDE SEQUENCE [LARGE SCALE GENOMIC DNA]</scope>
    <source>
        <strain evidence="1">NL23</strain>
    </source>
</reference>
<dbReference type="RefSeq" id="WP_023786762.1">
    <property type="nucleotide sequence ID" value="NC_022997.1"/>
</dbReference>
<evidence type="ECO:0000313" key="1">
    <source>
        <dbReference type="EMBL" id="AHB48163.1"/>
    </source>
</evidence>
<dbReference type="KEGG" id="hni:W911_06850"/>
<dbReference type="HOGENOM" id="CLU_1738076_0_0_5"/>
<proteinExistence type="predicted"/>